<evidence type="ECO:0000313" key="3">
    <source>
        <dbReference type="Proteomes" id="UP000827986"/>
    </source>
</evidence>
<evidence type="ECO:0000256" key="1">
    <source>
        <dbReference type="SAM" id="MobiDB-lite"/>
    </source>
</evidence>
<gene>
    <name evidence="2" type="ORF">KIL84_021494</name>
</gene>
<organism evidence="2 3">
    <name type="scientific">Mauremys mutica</name>
    <name type="common">yellowpond turtle</name>
    <dbReference type="NCBI Taxonomy" id="74926"/>
    <lineage>
        <taxon>Eukaryota</taxon>
        <taxon>Metazoa</taxon>
        <taxon>Chordata</taxon>
        <taxon>Craniata</taxon>
        <taxon>Vertebrata</taxon>
        <taxon>Euteleostomi</taxon>
        <taxon>Archelosauria</taxon>
        <taxon>Testudinata</taxon>
        <taxon>Testudines</taxon>
        <taxon>Cryptodira</taxon>
        <taxon>Durocryptodira</taxon>
        <taxon>Testudinoidea</taxon>
        <taxon>Geoemydidae</taxon>
        <taxon>Geoemydinae</taxon>
        <taxon>Mauremys</taxon>
    </lineage>
</organism>
<keyword evidence="3" id="KW-1185">Reference proteome</keyword>
<accession>A0A9D4B000</accession>
<evidence type="ECO:0000313" key="2">
    <source>
        <dbReference type="EMBL" id="KAH1175080.1"/>
    </source>
</evidence>
<dbReference type="AlphaFoldDB" id="A0A9D4B000"/>
<protein>
    <submittedName>
        <fullName evidence="2">Uncharacterized protein</fullName>
    </submittedName>
</protein>
<feature type="region of interest" description="Disordered" evidence="1">
    <location>
        <begin position="1"/>
        <end position="57"/>
    </location>
</feature>
<reference evidence="2" key="1">
    <citation type="submission" date="2021-09" db="EMBL/GenBank/DDBJ databases">
        <title>The genome of Mauremys mutica provides insights into the evolution of semi-aquatic lifestyle.</title>
        <authorList>
            <person name="Gong S."/>
            <person name="Gao Y."/>
        </authorList>
    </citation>
    <scope>NUCLEOTIDE SEQUENCE</scope>
    <source>
        <strain evidence="2">MM-2020</strain>
        <tissue evidence="2">Muscle</tissue>
    </source>
</reference>
<proteinExistence type="predicted"/>
<sequence>MGTQDLGPAAHLPGMPDCRAGSKSRSQAGKRHLPGITSSSTQHSCGQPSPALSCPPASPSLLAPAGALCSQVPSIGVSSSCSRMTGSSPHSDNLFVERELSRGASRAGDYRGLANGMQGDGPSFTPARKRESRWRIW</sequence>
<comment type="caution">
    <text evidence="2">The sequence shown here is derived from an EMBL/GenBank/DDBJ whole genome shotgun (WGS) entry which is preliminary data.</text>
</comment>
<feature type="compositionally biased region" description="Low complexity" evidence="1">
    <location>
        <begin position="48"/>
        <end position="57"/>
    </location>
</feature>
<name>A0A9D4B000_9SAUR</name>
<dbReference type="EMBL" id="JAHDVG010000478">
    <property type="protein sequence ID" value="KAH1175080.1"/>
    <property type="molecule type" value="Genomic_DNA"/>
</dbReference>
<dbReference type="Proteomes" id="UP000827986">
    <property type="component" value="Unassembled WGS sequence"/>
</dbReference>
<feature type="region of interest" description="Disordered" evidence="1">
    <location>
        <begin position="100"/>
        <end position="137"/>
    </location>
</feature>
<feature type="compositionally biased region" description="Polar residues" evidence="1">
    <location>
        <begin position="36"/>
        <end position="47"/>
    </location>
</feature>